<dbReference type="InterPro" id="IPR036388">
    <property type="entry name" value="WH-like_DNA-bd_sf"/>
</dbReference>
<feature type="domain" description="HTH luxR-type" evidence="3">
    <location>
        <begin position="839"/>
        <end position="904"/>
    </location>
</feature>
<evidence type="ECO:0000313" key="5">
    <source>
        <dbReference type="Proteomes" id="UP001165584"/>
    </source>
</evidence>
<dbReference type="InterPro" id="IPR000792">
    <property type="entry name" value="Tscrpt_reg_LuxR_C"/>
</dbReference>
<sequence>MLDRHPQRTQLDALLRSIREGRSSILLLDGGAGIGKTTLLDYVAKRAHDIELLSVTGIQSEVELAYAALHQLCRPLEQSMSALPAPQREALEITFGQREGDAPNKFLVGLAALGLLSEASRSTPILCLVDDAQWLDEASAQVLGFVARRLGFEPVGMVFALRAPSSTALFDGVPPITVEAFERHDAETLLSSLVPGPIDPRAMERVLDEADGNPLAIVESARELSRAEISTGMILPATTASPSRMEEHYQRLLGALPDDTQRLLLVAAAEPTAQSHIIFAAASTLGVQASALQPAIAAGLAHPPMRFSHPLVRSAVYRAATPDAVRAAHAALATTITGDADPDLLAWHRARAAPDTDDDAAADLAAAAARLQARGGTAAAAALLHQAVQVSSDDVRKAEWLLRIAQAELAAGQYDLATRDIAAAAGCLPERLLAESKLTEARIAFARDRGGASVSLLLDAAEHLAPDDPDGAREAYLEALSAAMFGASLAETGARRVAERWLAAEPTPGSRPAHLLLDAMTRVLTDDDPSAKRNLQEALAPFSGEIDDERTHIHWMWHATISALAAWDFTTWDAVSLRHLGYAREAGDYSELPIALTTRAYAHLFRGESSAAVEAVREMQTIAAVTGSRMAPTAAIGVAAVEGSDSELDKLVRATIADSEGRADGSGLAIAYWGAAVLNNSRGHFDRALEWARLAGGQSNPLHSATNWALAEAIEAASRVKGADASSELAQLESATAGYGTDWARGVYARSKALLSSGADAESGYLEAINLLERTPSRLDLARATLVYGEWLRRQRRRPDARIHLLRAHQVFADMGATAFALRAQQELHALGILTGARRADAGSGLTSQESQIAQLVGQGLTNSEVASRMFLSSRTVEYHLAKVFTKLQITSRHQLSGPTDRDLIGPTGI</sequence>
<reference evidence="4" key="1">
    <citation type="submission" date="2022-08" db="EMBL/GenBank/DDBJ databases">
        <authorList>
            <person name="Deng Y."/>
            <person name="Han X.-F."/>
            <person name="Zhang Y.-Q."/>
        </authorList>
    </citation>
    <scope>NUCLEOTIDE SEQUENCE</scope>
    <source>
        <strain evidence="4">CPCC 205763</strain>
    </source>
</reference>
<keyword evidence="2" id="KW-0067">ATP-binding</keyword>
<organism evidence="4 5">
    <name type="scientific">Herbiconiux aconitum</name>
    <dbReference type="NCBI Taxonomy" id="2970913"/>
    <lineage>
        <taxon>Bacteria</taxon>
        <taxon>Bacillati</taxon>
        <taxon>Actinomycetota</taxon>
        <taxon>Actinomycetes</taxon>
        <taxon>Micrococcales</taxon>
        <taxon>Microbacteriaceae</taxon>
        <taxon>Herbiconiux</taxon>
    </lineage>
</organism>
<dbReference type="PROSITE" id="PS50043">
    <property type="entry name" value="HTH_LUXR_2"/>
    <property type="match status" value="1"/>
</dbReference>
<dbReference type="PANTHER" id="PTHR16305">
    <property type="entry name" value="TESTICULAR SOLUBLE ADENYLYL CYCLASE"/>
    <property type="match status" value="1"/>
</dbReference>
<accession>A0ABT2GRA4</accession>
<evidence type="ECO:0000259" key="3">
    <source>
        <dbReference type="PROSITE" id="PS50043"/>
    </source>
</evidence>
<proteinExistence type="predicted"/>
<dbReference type="EMBL" id="JANLCM010000002">
    <property type="protein sequence ID" value="MCS5718753.1"/>
    <property type="molecule type" value="Genomic_DNA"/>
</dbReference>
<dbReference type="SUPFAM" id="SSF46894">
    <property type="entry name" value="C-terminal effector domain of the bipartite response regulators"/>
    <property type="match status" value="1"/>
</dbReference>
<protein>
    <submittedName>
        <fullName evidence="4">AAA family ATPase</fullName>
    </submittedName>
</protein>
<evidence type="ECO:0000313" key="4">
    <source>
        <dbReference type="EMBL" id="MCS5718753.1"/>
    </source>
</evidence>
<name>A0ABT2GRA4_9MICO</name>
<dbReference type="SUPFAM" id="SSF52540">
    <property type="entry name" value="P-loop containing nucleoside triphosphate hydrolases"/>
    <property type="match status" value="1"/>
</dbReference>
<dbReference type="PANTHER" id="PTHR16305:SF35">
    <property type="entry name" value="TRANSCRIPTIONAL ACTIVATOR DOMAIN"/>
    <property type="match status" value="1"/>
</dbReference>
<dbReference type="InterPro" id="IPR041664">
    <property type="entry name" value="AAA_16"/>
</dbReference>
<dbReference type="InterPro" id="IPR027417">
    <property type="entry name" value="P-loop_NTPase"/>
</dbReference>
<dbReference type="SMART" id="SM00421">
    <property type="entry name" value="HTH_LUXR"/>
    <property type="match status" value="1"/>
</dbReference>
<dbReference type="RefSeq" id="WP_259508010.1">
    <property type="nucleotide sequence ID" value="NZ_JANLCM010000002.1"/>
</dbReference>
<keyword evidence="5" id="KW-1185">Reference proteome</keyword>
<evidence type="ECO:0000256" key="1">
    <source>
        <dbReference type="ARBA" id="ARBA00022741"/>
    </source>
</evidence>
<gene>
    <name evidence="4" type="ORF">N1027_11475</name>
</gene>
<dbReference type="Pfam" id="PF13191">
    <property type="entry name" value="AAA_16"/>
    <property type="match status" value="1"/>
</dbReference>
<keyword evidence="1" id="KW-0547">Nucleotide-binding</keyword>
<dbReference type="Proteomes" id="UP001165584">
    <property type="component" value="Unassembled WGS sequence"/>
</dbReference>
<dbReference type="InterPro" id="IPR016032">
    <property type="entry name" value="Sig_transdc_resp-reg_C-effctor"/>
</dbReference>
<dbReference type="Pfam" id="PF00196">
    <property type="entry name" value="GerE"/>
    <property type="match status" value="1"/>
</dbReference>
<dbReference type="Gene3D" id="1.10.10.10">
    <property type="entry name" value="Winged helix-like DNA-binding domain superfamily/Winged helix DNA-binding domain"/>
    <property type="match status" value="1"/>
</dbReference>
<dbReference type="CDD" id="cd06170">
    <property type="entry name" value="LuxR_C_like"/>
    <property type="match status" value="1"/>
</dbReference>
<dbReference type="PRINTS" id="PR00038">
    <property type="entry name" value="HTHLUXR"/>
</dbReference>
<evidence type="ECO:0000256" key="2">
    <source>
        <dbReference type="ARBA" id="ARBA00022840"/>
    </source>
</evidence>
<dbReference type="Gene3D" id="3.40.50.300">
    <property type="entry name" value="P-loop containing nucleotide triphosphate hydrolases"/>
    <property type="match status" value="1"/>
</dbReference>
<comment type="caution">
    <text evidence="4">The sequence shown here is derived from an EMBL/GenBank/DDBJ whole genome shotgun (WGS) entry which is preliminary data.</text>
</comment>